<dbReference type="RefSeq" id="WP_274153787.1">
    <property type="nucleotide sequence ID" value="NZ_CP117812.1"/>
</dbReference>
<dbReference type="EMBL" id="CP117812">
    <property type="protein sequence ID" value="WDE98919.1"/>
    <property type="molecule type" value="Genomic_DNA"/>
</dbReference>
<reference evidence="1 2" key="1">
    <citation type="submission" date="2023-02" db="EMBL/GenBank/DDBJ databases">
        <title>Genome sequence of Lentisphaera profundi SAORIC-696.</title>
        <authorList>
            <person name="Kim e."/>
            <person name="Cho J.-C."/>
            <person name="Choi A."/>
            <person name="Kang I."/>
        </authorList>
    </citation>
    <scope>NUCLEOTIDE SEQUENCE [LARGE SCALE GENOMIC DNA]</scope>
    <source>
        <strain evidence="1 2">SAORIC-696</strain>
    </source>
</reference>
<dbReference type="Proteomes" id="UP001214250">
    <property type="component" value="Chromosome 2"/>
</dbReference>
<evidence type="ECO:0000313" key="2">
    <source>
        <dbReference type="Proteomes" id="UP001214250"/>
    </source>
</evidence>
<keyword evidence="2" id="KW-1185">Reference proteome</keyword>
<accession>A0ABY7W1S1</accession>
<gene>
    <name evidence="1" type="ORF">PQO03_13855</name>
</gene>
<organism evidence="1 2">
    <name type="scientific">Lentisphaera profundi</name>
    <dbReference type="NCBI Taxonomy" id="1658616"/>
    <lineage>
        <taxon>Bacteria</taxon>
        <taxon>Pseudomonadati</taxon>
        <taxon>Lentisphaerota</taxon>
        <taxon>Lentisphaeria</taxon>
        <taxon>Lentisphaerales</taxon>
        <taxon>Lentisphaeraceae</taxon>
        <taxon>Lentisphaera</taxon>
    </lineage>
</organism>
<sequence length="54" mass="5821">MKAELSVLIAPMVITLPFAGMADVRPAGLFADGMVIQRETKAPLNKSLDRPLII</sequence>
<evidence type="ECO:0000313" key="1">
    <source>
        <dbReference type="EMBL" id="WDE98919.1"/>
    </source>
</evidence>
<protein>
    <submittedName>
        <fullName evidence="1">Uncharacterized protein</fullName>
    </submittedName>
</protein>
<proteinExistence type="predicted"/>
<name>A0ABY7W1S1_9BACT</name>